<gene>
    <name evidence="1" type="ORF">ACEZDJ_40095</name>
</gene>
<dbReference type="EMBL" id="JBHEZZ010000048">
    <property type="protein sequence ID" value="MFC1407497.1"/>
    <property type="molecule type" value="Genomic_DNA"/>
</dbReference>
<evidence type="ECO:0000313" key="1">
    <source>
        <dbReference type="EMBL" id="MFC1407497.1"/>
    </source>
</evidence>
<comment type="caution">
    <text evidence="1">The sequence shown here is derived from an EMBL/GenBank/DDBJ whole genome shotgun (WGS) entry which is preliminary data.</text>
</comment>
<protein>
    <submittedName>
        <fullName evidence="1">Uncharacterized protein</fullName>
    </submittedName>
</protein>
<dbReference type="RefSeq" id="WP_157624190.1">
    <property type="nucleotide sequence ID" value="NZ_JBHEZZ010000048.1"/>
</dbReference>
<accession>A0ABV6V1K8</accession>
<organism evidence="1 2">
    <name type="scientific">Streptacidiphilus cavernicola</name>
    <dbReference type="NCBI Taxonomy" id="3342716"/>
    <lineage>
        <taxon>Bacteria</taxon>
        <taxon>Bacillati</taxon>
        <taxon>Actinomycetota</taxon>
        <taxon>Actinomycetes</taxon>
        <taxon>Kitasatosporales</taxon>
        <taxon>Streptomycetaceae</taxon>
        <taxon>Streptacidiphilus</taxon>
    </lineage>
</organism>
<reference evidence="1 2" key="1">
    <citation type="submission" date="2024-09" db="EMBL/GenBank/DDBJ databases">
        <authorList>
            <person name="Lee S.D."/>
        </authorList>
    </citation>
    <scope>NUCLEOTIDE SEQUENCE [LARGE SCALE GENOMIC DNA]</scope>
    <source>
        <strain evidence="1 2">N1-5</strain>
    </source>
</reference>
<name>A0ABV6V1K8_9ACTN</name>
<evidence type="ECO:0000313" key="2">
    <source>
        <dbReference type="Proteomes" id="UP001592528"/>
    </source>
</evidence>
<keyword evidence="2" id="KW-1185">Reference proteome</keyword>
<proteinExistence type="predicted"/>
<dbReference type="Proteomes" id="UP001592528">
    <property type="component" value="Unassembled WGS sequence"/>
</dbReference>
<sequence>MDKIGGHEIAPASPFIGKASTAYLVTLIGQHAQAVVMKSMTARKIRCYPAPPRATIIVTPNAGAALIEGMLFDLDRGGTALRFTGGETRAESQSYFDQKQVSLGKYTDPVTFHITALSNKTCDWVIDAVYIDGRSVKSMEIMGPEGKPFSVYASSGVENDQWDWPIGAWYWEHSVTQ</sequence>